<gene>
    <name evidence="7" type="ORF">EDD80_10188</name>
</gene>
<comment type="caution">
    <text evidence="7">The sequence shown here is derived from an EMBL/GenBank/DDBJ whole genome shotgun (WGS) entry which is preliminary data.</text>
</comment>
<keyword evidence="5 6" id="KW-0472">Membrane</keyword>
<feature type="transmembrane region" description="Helical" evidence="6">
    <location>
        <begin position="169"/>
        <end position="189"/>
    </location>
</feature>
<accession>A0A4R3KWW6</accession>
<evidence type="ECO:0000256" key="1">
    <source>
        <dbReference type="ARBA" id="ARBA00004651"/>
    </source>
</evidence>
<evidence type="ECO:0000313" key="7">
    <source>
        <dbReference type="EMBL" id="TCS89891.1"/>
    </source>
</evidence>
<evidence type="ECO:0000256" key="4">
    <source>
        <dbReference type="ARBA" id="ARBA00022989"/>
    </source>
</evidence>
<feature type="transmembrane region" description="Helical" evidence="6">
    <location>
        <begin position="227"/>
        <end position="246"/>
    </location>
</feature>
<dbReference type="EMBL" id="SMAD01000001">
    <property type="protein sequence ID" value="TCS89891.1"/>
    <property type="molecule type" value="Genomic_DNA"/>
</dbReference>
<proteinExistence type="predicted"/>
<comment type="subcellular location">
    <subcellularLocation>
        <location evidence="1">Cell membrane</location>
        <topology evidence="1">Multi-pass membrane protein</topology>
    </subcellularLocation>
</comment>
<evidence type="ECO:0000313" key="8">
    <source>
        <dbReference type="Proteomes" id="UP000295807"/>
    </source>
</evidence>
<dbReference type="GO" id="GO:0005886">
    <property type="term" value="C:plasma membrane"/>
    <property type="evidence" value="ECO:0007669"/>
    <property type="project" value="UniProtKB-SubCell"/>
</dbReference>
<evidence type="ECO:0008006" key="9">
    <source>
        <dbReference type="Google" id="ProtNLM"/>
    </source>
</evidence>
<name>A0A4R3KWW6_9SPHI</name>
<evidence type="ECO:0000256" key="2">
    <source>
        <dbReference type="ARBA" id="ARBA00022475"/>
    </source>
</evidence>
<keyword evidence="2" id="KW-1003">Cell membrane</keyword>
<reference evidence="7 8" key="1">
    <citation type="submission" date="2019-03" db="EMBL/GenBank/DDBJ databases">
        <title>Genomic Encyclopedia of Type Strains, Phase IV (KMG-IV): sequencing the most valuable type-strain genomes for metagenomic binning, comparative biology and taxonomic classification.</title>
        <authorList>
            <person name="Goeker M."/>
        </authorList>
    </citation>
    <scope>NUCLEOTIDE SEQUENCE [LARGE SCALE GENOMIC DNA]</scope>
    <source>
        <strain evidence="7 8">DSM 21100</strain>
    </source>
</reference>
<organism evidence="7 8">
    <name type="scientific">Anseongella ginsenosidimutans</name>
    <dbReference type="NCBI Taxonomy" id="496056"/>
    <lineage>
        <taxon>Bacteria</taxon>
        <taxon>Pseudomonadati</taxon>
        <taxon>Bacteroidota</taxon>
        <taxon>Sphingobacteriia</taxon>
        <taxon>Sphingobacteriales</taxon>
        <taxon>Sphingobacteriaceae</taxon>
        <taxon>Anseongella</taxon>
    </lineage>
</organism>
<dbReference type="OrthoDB" id="9812094at2"/>
<dbReference type="Proteomes" id="UP000295807">
    <property type="component" value="Unassembled WGS sequence"/>
</dbReference>
<dbReference type="AlphaFoldDB" id="A0A4R3KWW6"/>
<keyword evidence="3 6" id="KW-0812">Transmembrane</keyword>
<evidence type="ECO:0000256" key="6">
    <source>
        <dbReference type="SAM" id="Phobius"/>
    </source>
</evidence>
<dbReference type="PANTHER" id="PTHR39087">
    <property type="entry name" value="UPF0104 MEMBRANE PROTEIN MJ1595"/>
    <property type="match status" value="1"/>
</dbReference>
<feature type="transmembrane region" description="Helical" evidence="6">
    <location>
        <begin position="45"/>
        <end position="64"/>
    </location>
</feature>
<dbReference type="RefSeq" id="WP_132127371.1">
    <property type="nucleotide sequence ID" value="NZ_CP042432.1"/>
</dbReference>
<keyword evidence="8" id="KW-1185">Reference proteome</keyword>
<sequence>MEKKARLFSVLRYLLLLAVGLLLLYLAFRGQDMDRIISDLRHANYFWVFMSLLAVWLAHVFRAVRWRMLINPLGFHPKLSNTYHAVIIGYLANLALPRMGEVTRCGVLNRTDKIPVNALVGTVITERLIDVFCLLVVTVLAVLLKFDLISGFVLERVQGMFNSSVSGTIAFLAVLALLFLFYLVIRYFFRKYKFRLLRWGFFRKVINLLNGFRKGFTSIAKIKNHSLFWIYTVIIWGFYLLASYFGFKVLESTNFLDLGVAAVILALGSLGMAAPVQGGIGPYHWMVSEGLTFFGLSREAGLAYATISHTSAQILLILALGAISLLAVFFETSKKTRKHEQP</sequence>
<protein>
    <recommendedName>
        <fullName evidence="9">Lysylphosphatidylglycerol synthase-like protein</fullName>
    </recommendedName>
</protein>
<dbReference type="InterPro" id="IPR022791">
    <property type="entry name" value="L-PG_synthase/AglD"/>
</dbReference>
<dbReference type="Pfam" id="PF03706">
    <property type="entry name" value="LPG_synthase_TM"/>
    <property type="match status" value="1"/>
</dbReference>
<keyword evidence="4 6" id="KW-1133">Transmembrane helix</keyword>
<evidence type="ECO:0000256" key="3">
    <source>
        <dbReference type="ARBA" id="ARBA00022692"/>
    </source>
</evidence>
<feature type="transmembrane region" description="Helical" evidence="6">
    <location>
        <begin position="128"/>
        <end position="149"/>
    </location>
</feature>
<dbReference type="PANTHER" id="PTHR39087:SF2">
    <property type="entry name" value="UPF0104 MEMBRANE PROTEIN MJ1595"/>
    <property type="match status" value="1"/>
</dbReference>
<dbReference type="NCBIfam" id="TIGR00374">
    <property type="entry name" value="flippase-like domain"/>
    <property type="match status" value="1"/>
</dbReference>
<evidence type="ECO:0000256" key="5">
    <source>
        <dbReference type="ARBA" id="ARBA00023136"/>
    </source>
</evidence>
<feature type="transmembrane region" description="Helical" evidence="6">
    <location>
        <begin position="311"/>
        <end position="330"/>
    </location>
</feature>